<evidence type="ECO:0000313" key="1">
    <source>
        <dbReference type="EMBL" id="AOZ63761.1"/>
    </source>
</evidence>
<name>A0A1I9SAF5_9CAUD</name>
<keyword evidence="2" id="KW-1185">Reference proteome</keyword>
<sequence>MSHHKYFLYLVEKLNNDFEVAVAAGHGFAHRPVGETRNAGWTELDDFSNTRSGYDKAFLRLFNPERTMKDIKAKYEQLTTRHHTQEVHVSKIPTCSCGDPEPCEYKEVLLASYDPEEWANLE</sequence>
<accession>A0A1I9SAF5</accession>
<reference evidence="2" key="1">
    <citation type="submission" date="2016-08" db="EMBL/GenBank/DDBJ databases">
        <authorList>
            <person name="Seilhamer J.J."/>
        </authorList>
    </citation>
    <scope>NUCLEOTIDE SEQUENCE [LARGE SCALE GENOMIC DNA]</scope>
</reference>
<organism evidence="1 2">
    <name type="scientific">Rhodococcus phage Weasels2</name>
    <dbReference type="NCBI Taxonomy" id="1897437"/>
    <lineage>
        <taxon>Viruses</taxon>
        <taxon>Duplodnaviria</taxon>
        <taxon>Heunggongvirae</taxon>
        <taxon>Uroviricota</taxon>
        <taxon>Caudoviricetes</taxon>
        <taxon>Weaselvirus</taxon>
        <taxon>Weaselvirus weasel</taxon>
    </lineage>
</organism>
<proteinExistence type="predicted"/>
<gene>
    <name evidence="1" type="ORF">SEA_WEASELS2_183</name>
</gene>
<dbReference type="Proteomes" id="UP000224902">
    <property type="component" value="Segment"/>
</dbReference>
<protein>
    <submittedName>
        <fullName evidence="1">Uncharacterized protein</fullName>
    </submittedName>
</protein>
<evidence type="ECO:0000313" key="2">
    <source>
        <dbReference type="Proteomes" id="UP000224902"/>
    </source>
</evidence>
<dbReference type="EMBL" id="KX774321">
    <property type="protein sequence ID" value="AOZ63761.1"/>
    <property type="molecule type" value="Genomic_DNA"/>
</dbReference>